<comment type="caution">
    <text evidence="1">The sequence shown here is derived from an EMBL/GenBank/DDBJ whole genome shotgun (WGS) entry which is preliminary data.</text>
</comment>
<keyword evidence="2" id="KW-1185">Reference proteome</keyword>
<reference evidence="1 2" key="1">
    <citation type="submission" date="2023-07" db="EMBL/GenBank/DDBJ databases">
        <title>Paenibacillus sp. JX-17 nov. isolated from soil.</title>
        <authorList>
            <person name="Wan Y."/>
            <person name="Liu B."/>
        </authorList>
    </citation>
    <scope>NUCLEOTIDE SEQUENCE [LARGE SCALE GENOMIC DNA]</scope>
    <source>
        <strain evidence="1 2">JX-17</strain>
    </source>
</reference>
<gene>
    <name evidence="1" type="ORF">Q5741_10365</name>
</gene>
<protein>
    <submittedName>
        <fullName evidence="1">Pyridoxamine 5'-phosphate oxidase family protein</fullName>
    </submittedName>
</protein>
<dbReference type="SUPFAM" id="SSF50475">
    <property type="entry name" value="FMN-binding split barrel"/>
    <property type="match status" value="1"/>
</dbReference>
<dbReference type="InterPro" id="IPR012349">
    <property type="entry name" value="Split_barrel_FMN-bd"/>
</dbReference>
<dbReference type="EMBL" id="JAUQTB010000004">
    <property type="protein sequence ID" value="MDO7906828.1"/>
    <property type="molecule type" value="Genomic_DNA"/>
</dbReference>
<dbReference type="RefSeq" id="WP_305024021.1">
    <property type="nucleotide sequence ID" value="NZ_JAUQTB010000004.1"/>
</dbReference>
<evidence type="ECO:0000313" key="2">
    <source>
        <dbReference type="Proteomes" id="UP001240171"/>
    </source>
</evidence>
<name>A0ABT9CC32_9BACL</name>
<dbReference type="Proteomes" id="UP001240171">
    <property type="component" value="Unassembled WGS sequence"/>
</dbReference>
<accession>A0ABT9CC32</accession>
<evidence type="ECO:0000313" key="1">
    <source>
        <dbReference type="EMBL" id="MDO7906828.1"/>
    </source>
</evidence>
<dbReference type="Gene3D" id="2.30.110.10">
    <property type="entry name" value="Electron Transport, Fmn-binding Protein, Chain A"/>
    <property type="match status" value="1"/>
</dbReference>
<organism evidence="1 2">
    <name type="scientific">Paenibacillus lacisoli</name>
    <dbReference type="NCBI Taxonomy" id="3064525"/>
    <lineage>
        <taxon>Bacteria</taxon>
        <taxon>Bacillati</taxon>
        <taxon>Bacillota</taxon>
        <taxon>Bacilli</taxon>
        <taxon>Bacillales</taxon>
        <taxon>Paenibacillaceae</taxon>
        <taxon>Paenibacillus</taxon>
    </lineage>
</organism>
<proteinExistence type="predicted"/>
<sequence length="152" mass="17150">MEVQLPEALLHLLNGQHLEDKQHDAMMLQTVTEDGWPHNAMLSVGEVVALDNGRLRLALWPGTTTTGNLIRSGRALLVLVHEGTAYYIRLELQLLPELEQAMYPRARFEAAVAAVREDVAKYAELRSGVTFALKEPEAVLPRWRDTLEELLR</sequence>